<feature type="region of interest" description="Disordered" evidence="1">
    <location>
        <begin position="97"/>
        <end position="121"/>
    </location>
</feature>
<gene>
    <name evidence="3" type="ORF">MM415A00315_0041</name>
    <name evidence="2" type="ORF">MM415B00552_0005</name>
</gene>
<organism evidence="3">
    <name type="scientific">viral metagenome</name>
    <dbReference type="NCBI Taxonomy" id="1070528"/>
    <lineage>
        <taxon>unclassified sequences</taxon>
        <taxon>metagenomes</taxon>
        <taxon>organismal metagenomes</taxon>
    </lineage>
</organism>
<dbReference type="EMBL" id="MT142503">
    <property type="protein sequence ID" value="QJA83116.1"/>
    <property type="molecule type" value="Genomic_DNA"/>
</dbReference>
<accession>A0A6M3KM30</accession>
<protein>
    <submittedName>
        <fullName evidence="3">Uncharacterized protein</fullName>
    </submittedName>
</protein>
<sequence>MDAHEHYSEIRPGDYDFACSGLFRAWAYQHCGVLDPGYVPSQPDIEDLEDRIGNLEAISAEPGMVPRHFHDELKQIRGHVLSLQSKVIRLSATEKIKQTKKEEKGEVNSREDITDKMYKQS</sequence>
<evidence type="ECO:0000313" key="2">
    <source>
        <dbReference type="EMBL" id="QJA64015.1"/>
    </source>
</evidence>
<dbReference type="AlphaFoldDB" id="A0A6M3KM30"/>
<dbReference type="EMBL" id="MT141511">
    <property type="protein sequence ID" value="QJA64015.1"/>
    <property type="molecule type" value="Genomic_DNA"/>
</dbReference>
<name>A0A6M3KM30_9ZZZZ</name>
<evidence type="ECO:0000256" key="1">
    <source>
        <dbReference type="SAM" id="MobiDB-lite"/>
    </source>
</evidence>
<evidence type="ECO:0000313" key="3">
    <source>
        <dbReference type="EMBL" id="QJA83116.1"/>
    </source>
</evidence>
<reference evidence="3" key="1">
    <citation type="submission" date="2020-03" db="EMBL/GenBank/DDBJ databases">
        <title>The deep terrestrial virosphere.</title>
        <authorList>
            <person name="Holmfeldt K."/>
            <person name="Nilsson E."/>
            <person name="Simone D."/>
            <person name="Lopez-Fernandez M."/>
            <person name="Wu X."/>
            <person name="de Brujin I."/>
            <person name="Lundin D."/>
            <person name="Andersson A."/>
            <person name="Bertilsson S."/>
            <person name="Dopson M."/>
        </authorList>
    </citation>
    <scope>NUCLEOTIDE SEQUENCE</scope>
    <source>
        <strain evidence="3">MM415A00315</strain>
        <strain evidence="2">MM415B00552</strain>
    </source>
</reference>
<proteinExistence type="predicted"/>